<comment type="caution">
    <text evidence="5">The sequence shown here is derived from an EMBL/GenBank/DDBJ whole genome shotgun (WGS) entry which is preliminary data.</text>
</comment>
<feature type="region of interest" description="Disordered" evidence="1">
    <location>
        <begin position="146"/>
        <end position="207"/>
    </location>
</feature>
<dbReference type="Pfam" id="PF24626">
    <property type="entry name" value="SH3_Tf2-1"/>
    <property type="match status" value="1"/>
</dbReference>
<gene>
    <name evidence="5" type="ORF">Tci_002698</name>
</gene>
<accession>A0A6L2J264</accession>
<evidence type="ECO:0000259" key="4">
    <source>
        <dbReference type="Pfam" id="PF24626"/>
    </source>
</evidence>
<sequence length="1523" mass="173348">MFLLGLLPFSDIAFIRRGFHGTYKHTLVVALVDNVTSNSKDSTVTYIAVSSPLGGLSDIGSLGVNGPPVMLEDPYTYVVAAFQAPPSPDYVSDPEYPPSPKFIPKPVYPEYMPLEDEILPAEEQPLPAAVSPTVDSPGYVLVSDFEEDPKEDPEEDPEEDPTDYLVDGGDDGDDEDESSNDDDDVDIKEEEDEDKEEDHLASADSTAVALPAVDHASSAEETELFETDESAATPPPHPVYCVTVRMSIRPQHLYHFPQTQRLPDLWPYLLHHHHHSPYEAGYTFGSRFKVGESLFAPIVRPARGFRLDYRFISTLDDEIMRDAERDVGYGITDSWDEIVETMQGALATDETELGQRVTDLVANIRRDTDDYKRLDDAQSERQLMASRLNLLGRDGCAHAHTDLLIEREGGSTEFRDRGVAGGRQQETGKIHRGTKTTDKTLDPDDRKMAPKRTTRVNPASTTNTTTTTMTDAQLKALIEQGVNAALAARDVHRNTNDDDSHVSQTGVRRTKRVTHKCTYSDFMKCQPLNFKGMEGVVVLTQWFEKIETAFCISNCFVKNQIKFSTCTLLGSALTWWNYHIMTVGPEVAYAMTWADLKKKMTEKYCPRELALLCVRMFLEESNKSERYVGGLPDIIHGSVVASKPKKMQEAIEMATELMDKKNHTFAERGNAITPAKVYAMGCAGTNPDSNVVTSTFLLNNRYASILFDTGVDKTFVSTAFSSQFAITPTTLNYYYDVELADGRIIRLNTILRGCTLNFLNQPLNIDLMPVELGSFDAIIGRDCDYGNDTRINIISCTKMQKYLLKGCHVFLAHLTTKKTQDKSEKKRLENAIISYCVHEEDILKTAFRTRYGLYEFQVMQFGLRNTSTVFMDLINRVCKPYLDKFMIVFIDDILIYSKNKKEHKEHLKAILELLKKDEFAPILALPEGSEDFVVYCDNSHKTKAQKQKIIKNEDFGGMLVENSKDPEKLRTKKLEPCADGTLFLNGRSWLPCYGDLRTMIMHESHKSKYSIHLGSDKMYQDLKKLYWWPNMKTDIATYVSKCLTCAKVNDEHQRSSGLLVQQIPKWKWDNITMDFVTELPKSPQGHGTIWVIVDRLTKSAIFVPIRETDPLEKLARMYLKEALGTKLDMSTAYHPETGGQSERTIQTLEDMLCACVIDFGKGWANHLPLVEFSYKIVIMLASRPHHLRHFMIKSVIHLFVGLKLEKLNSLVQKKFKKQLRRSSKSNKGFKPHGMLNPKYVGPLKLVEKVGSVAYKFELPQELSRVHNTFYVSNLTKCHVDEPLVVPLDGLKFDNKLHFVEEPIEIIDQEVKRLKRSHILIVKGLRNANHTQTLDFIDIYGRFVYDDNLIQRRYSNTKKAFLTTPSSSAISTAFFSNNVIQDFQENSDDEVDERSSEEYLRDLDVEYQERALLANSKHFIKRNNNFSCQQANENTECYKCGNKVVEIFNWDEEEVFNDKEVTQVKVLMALADHELIVRKSHAQNGEWVDITIRKVNTLLSMDEDSDCQNYLKFINIDLKFVEEQ</sequence>
<feature type="domain" description="Integrase zinc-binding" evidence="3">
    <location>
        <begin position="995"/>
        <end position="1049"/>
    </location>
</feature>
<feature type="compositionally biased region" description="Low complexity" evidence="1">
    <location>
        <begin position="455"/>
        <end position="465"/>
    </location>
</feature>
<dbReference type="CDD" id="cd01647">
    <property type="entry name" value="RT_LTR"/>
    <property type="match status" value="1"/>
</dbReference>
<evidence type="ECO:0000256" key="1">
    <source>
        <dbReference type="SAM" id="MobiDB-lite"/>
    </source>
</evidence>
<dbReference type="Pfam" id="PF08284">
    <property type="entry name" value="RVP_2"/>
    <property type="match status" value="1"/>
</dbReference>
<protein>
    <recommendedName>
        <fullName evidence="6">Reverse transcriptase domain-containing protein</fullName>
    </recommendedName>
</protein>
<evidence type="ECO:0000259" key="2">
    <source>
        <dbReference type="Pfam" id="PF00078"/>
    </source>
</evidence>
<feature type="compositionally biased region" description="Acidic residues" evidence="1">
    <location>
        <begin position="146"/>
        <end position="196"/>
    </location>
</feature>
<dbReference type="Pfam" id="PF00078">
    <property type="entry name" value="RVT_1"/>
    <property type="match status" value="1"/>
</dbReference>
<dbReference type="Pfam" id="PF17921">
    <property type="entry name" value="Integrase_H2C2"/>
    <property type="match status" value="1"/>
</dbReference>
<dbReference type="InterPro" id="IPR012337">
    <property type="entry name" value="RNaseH-like_sf"/>
</dbReference>
<dbReference type="GO" id="GO:0003676">
    <property type="term" value="F:nucleic acid binding"/>
    <property type="evidence" value="ECO:0007669"/>
    <property type="project" value="InterPro"/>
</dbReference>
<dbReference type="InterPro" id="IPR036397">
    <property type="entry name" value="RNaseH_sf"/>
</dbReference>
<dbReference type="CDD" id="cd00303">
    <property type="entry name" value="retropepsin_like"/>
    <property type="match status" value="1"/>
</dbReference>
<feature type="region of interest" description="Disordered" evidence="1">
    <location>
        <begin position="216"/>
        <end position="235"/>
    </location>
</feature>
<dbReference type="SUPFAM" id="SSF53098">
    <property type="entry name" value="Ribonuclease H-like"/>
    <property type="match status" value="1"/>
</dbReference>
<dbReference type="InterPro" id="IPR043128">
    <property type="entry name" value="Rev_trsase/Diguanyl_cyclase"/>
</dbReference>
<name>A0A6L2J264_TANCI</name>
<feature type="compositionally biased region" description="Basic and acidic residues" evidence="1">
    <location>
        <begin position="435"/>
        <end position="448"/>
    </location>
</feature>
<feature type="domain" description="Tf2-1-like SH3-like" evidence="4">
    <location>
        <begin position="1227"/>
        <end position="1278"/>
    </location>
</feature>
<reference evidence="5" key="1">
    <citation type="journal article" date="2019" name="Sci. Rep.">
        <title>Draft genome of Tanacetum cinerariifolium, the natural source of mosquito coil.</title>
        <authorList>
            <person name="Yamashiro T."/>
            <person name="Shiraishi A."/>
            <person name="Satake H."/>
            <person name="Nakayama K."/>
        </authorList>
    </citation>
    <scope>NUCLEOTIDE SEQUENCE</scope>
</reference>
<dbReference type="Gene3D" id="3.30.70.270">
    <property type="match status" value="1"/>
</dbReference>
<dbReference type="InterPro" id="IPR043502">
    <property type="entry name" value="DNA/RNA_pol_sf"/>
</dbReference>
<feature type="domain" description="Reverse transcriptase" evidence="2">
    <location>
        <begin position="839"/>
        <end position="917"/>
    </location>
</feature>
<evidence type="ECO:0000313" key="5">
    <source>
        <dbReference type="EMBL" id="GEU30720.1"/>
    </source>
</evidence>
<dbReference type="InterPro" id="IPR041588">
    <property type="entry name" value="Integrase_H2C2"/>
</dbReference>
<dbReference type="Gene3D" id="1.10.340.70">
    <property type="match status" value="1"/>
</dbReference>
<feature type="region of interest" description="Disordered" evidence="1">
    <location>
        <begin position="413"/>
        <end position="465"/>
    </location>
</feature>
<dbReference type="SUPFAM" id="SSF56672">
    <property type="entry name" value="DNA/RNA polymerases"/>
    <property type="match status" value="1"/>
</dbReference>
<dbReference type="PANTHER" id="PTHR45835">
    <property type="entry name" value="YALI0A06105P"/>
    <property type="match status" value="1"/>
</dbReference>
<dbReference type="PANTHER" id="PTHR45835:SF99">
    <property type="entry name" value="CHROMO DOMAIN-CONTAINING PROTEIN-RELATED"/>
    <property type="match status" value="1"/>
</dbReference>
<dbReference type="InterPro" id="IPR056924">
    <property type="entry name" value="SH3_Tf2-1"/>
</dbReference>
<feature type="compositionally biased region" description="Acidic residues" evidence="1">
    <location>
        <begin position="220"/>
        <end position="229"/>
    </location>
</feature>
<dbReference type="InterPro" id="IPR000477">
    <property type="entry name" value="RT_dom"/>
</dbReference>
<dbReference type="Gene3D" id="3.30.420.10">
    <property type="entry name" value="Ribonuclease H-like superfamily/Ribonuclease H"/>
    <property type="match status" value="1"/>
</dbReference>
<evidence type="ECO:0008006" key="6">
    <source>
        <dbReference type="Google" id="ProtNLM"/>
    </source>
</evidence>
<dbReference type="Gene3D" id="3.10.10.10">
    <property type="entry name" value="HIV Type 1 Reverse Transcriptase, subunit A, domain 1"/>
    <property type="match status" value="1"/>
</dbReference>
<evidence type="ECO:0000259" key="3">
    <source>
        <dbReference type="Pfam" id="PF17921"/>
    </source>
</evidence>
<proteinExistence type="predicted"/>
<dbReference type="EMBL" id="BKCJ010000182">
    <property type="protein sequence ID" value="GEU30720.1"/>
    <property type="molecule type" value="Genomic_DNA"/>
</dbReference>
<organism evidence="5">
    <name type="scientific">Tanacetum cinerariifolium</name>
    <name type="common">Dalmatian daisy</name>
    <name type="synonym">Chrysanthemum cinerariifolium</name>
    <dbReference type="NCBI Taxonomy" id="118510"/>
    <lineage>
        <taxon>Eukaryota</taxon>
        <taxon>Viridiplantae</taxon>
        <taxon>Streptophyta</taxon>
        <taxon>Embryophyta</taxon>
        <taxon>Tracheophyta</taxon>
        <taxon>Spermatophyta</taxon>
        <taxon>Magnoliopsida</taxon>
        <taxon>eudicotyledons</taxon>
        <taxon>Gunneridae</taxon>
        <taxon>Pentapetalae</taxon>
        <taxon>asterids</taxon>
        <taxon>campanulids</taxon>
        <taxon>Asterales</taxon>
        <taxon>Asteraceae</taxon>
        <taxon>Asteroideae</taxon>
        <taxon>Anthemideae</taxon>
        <taxon>Anthemidinae</taxon>
        <taxon>Tanacetum</taxon>
    </lineage>
</organism>